<organism evidence="5 6">
    <name type="scientific">Corynebacterium kalidii</name>
    <dbReference type="NCBI Taxonomy" id="2931982"/>
    <lineage>
        <taxon>Bacteria</taxon>
        <taxon>Bacillati</taxon>
        <taxon>Actinomycetota</taxon>
        <taxon>Actinomycetes</taxon>
        <taxon>Mycobacteriales</taxon>
        <taxon>Corynebacteriaceae</taxon>
        <taxon>Corynebacterium</taxon>
    </lineage>
</organism>
<dbReference type="InterPro" id="IPR003439">
    <property type="entry name" value="ABC_transporter-like_ATP-bd"/>
</dbReference>
<feature type="domain" description="ABC transporter" evidence="4">
    <location>
        <begin position="2"/>
        <end position="236"/>
    </location>
</feature>
<dbReference type="PANTHER" id="PTHR42794">
    <property type="entry name" value="HEMIN IMPORT ATP-BINDING PROTEIN HMUV"/>
    <property type="match status" value="1"/>
</dbReference>
<dbReference type="GO" id="GO:0016887">
    <property type="term" value="F:ATP hydrolysis activity"/>
    <property type="evidence" value="ECO:0007669"/>
    <property type="project" value="InterPro"/>
</dbReference>
<dbReference type="FunFam" id="3.40.50.300:FF:000134">
    <property type="entry name" value="Iron-enterobactin ABC transporter ATP-binding protein"/>
    <property type="match status" value="1"/>
</dbReference>
<name>A0A9X1WLP0_9CORY</name>
<protein>
    <submittedName>
        <fullName evidence="5">ABC transporter ATP-binding protein</fullName>
    </submittedName>
</protein>
<dbReference type="CDD" id="cd03214">
    <property type="entry name" value="ABC_Iron-Siderophores_B12_Hemin"/>
    <property type="match status" value="1"/>
</dbReference>
<accession>A0A9X1WLP0</accession>
<evidence type="ECO:0000256" key="1">
    <source>
        <dbReference type="ARBA" id="ARBA00022448"/>
    </source>
</evidence>
<evidence type="ECO:0000313" key="6">
    <source>
        <dbReference type="Proteomes" id="UP001139207"/>
    </source>
</evidence>
<dbReference type="GO" id="GO:0005524">
    <property type="term" value="F:ATP binding"/>
    <property type="evidence" value="ECO:0007669"/>
    <property type="project" value="UniProtKB-KW"/>
</dbReference>
<proteinExistence type="predicted"/>
<dbReference type="EMBL" id="JALIEA010000013">
    <property type="protein sequence ID" value="MCJ7858812.1"/>
    <property type="molecule type" value="Genomic_DNA"/>
</dbReference>
<dbReference type="PROSITE" id="PS50893">
    <property type="entry name" value="ABC_TRANSPORTER_2"/>
    <property type="match status" value="1"/>
</dbReference>
<dbReference type="SMART" id="SM00382">
    <property type="entry name" value="AAA"/>
    <property type="match status" value="1"/>
</dbReference>
<keyword evidence="6" id="KW-1185">Reference proteome</keyword>
<keyword evidence="3 5" id="KW-0067">ATP-binding</keyword>
<evidence type="ECO:0000256" key="2">
    <source>
        <dbReference type="ARBA" id="ARBA00022741"/>
    </source>
</evidence>
<evidence type="ECO:0000256" key="3">
    <source>
        <dbReference type="ARBA" id="ARBA00022840"/>
    </source>
</evidence>
<evidence type="ECO:0000313" key="5">
    <source>
        <dbReference type="EMBL" id="MCJ7858812.1"/>
    </source>
</evidence>
<comment type="caution">
    <text evidence="5">The sequence shown here is derived from an EMBL/GenBank/DDBJ whole genome shotgun (WGS) entry which is preliminary data.</text>
</comment>
<sequence>MITAEDIRVSRAGRTVVDGVSLTVPSTGTLGIVGPNGSGKTTLLRALHAAVPLSGGRVLLDGHDLATMRRRDIATRIAVVAQERDSADTGVPMNVTELVTLGRLPHRGFGARTTGHDRAVVAGALDAVGLTDLARRDVAGLSGGERQRTLIARALAQQTPHILLDEPTNHLDIRYRHDILELVGGLPGSAVVLHDLNLAARYCDRIVVLDAGRVVAEGTPGAVLVPEVLEPVYRRPVTRVDVDGEVTLVFPRTYPMNRSTPSAITVEAR</sequence>
<keyword evidence="2" id="KW-0547">Nucleotide-binding</keyword>
<dbReference type="Proteomes" id="UP001139207">
    <property type="component" value="Unassembled WGS sequence"/>
</dbReference>
<dbReference type="AlphaFoldDB" id="A0A9X1WLP0"/>
<dbReference type="SUPFAM" id="SSF52540">
    <property type="entry name" value="P-loop containing nucleoside triphosphate hydrolases"/>
    <property type="match status" value="1"/>
</dbReference>
<dbReference type="PANTHER" id="PTHR42794:SF2">
    <property type="entry name" value="ABC TRANSPORTER ATP-BINDING PROTEIN"/>
    <property type="match status" value="1"/>
</dbReference>
<gene>
    <name evidence="5" type="ORF">MUN33_08790</name>
</gene>
<dbReference type="InterPro" id="IPR003593">
    <property type="entry name" value="AAA+_ATPase"/>
</dbReference>
<dbReference type="RefSeq" id="WP_244804549.1">
    <property type="nucleotide sequence ID" value="NZ_JALIEA010000013.1"/>
</dbReference>
<dbReference type="InterPro" id="IPR027417">
    <property type="entry name" value="P-loop_NTPase"/>
</dbReference>
<dbReference type="Pfam" id="PF00005">
    <property type="entry name" value="ABC_tran"/>
    <property type="match status" value="1"/>
</dbReference>
<dbReference type="Gene3D" id="3.40.50.300">
    <property type="entry name" value="P-loop containing nucleotide triphosphate hydrolases"/>
    <property type="match status" value="1"/>
</dbReference>
<keyword evidence="1" id="KW-0813">Transport</keyword>
<evidence type="ECO:0000259" key="4">
    <source>
        <dbReference type="PROSITE" id="PS50893"/>
    </source>
</evidence>
<reference evidence="5" key="1">
    <citation type="submission" date="2022-04" db="EMBL/GenBank/DDBJ databases">
        <title>Corynebacterium kalidii LD5P10.</title>
        <authorList>
            <person name="Sun J.Q."/>
        </authorList>
    </citation>
    <scope>NUCLEOTIDE SEQUENCE</scope>
    <source>
        <strain evidence="5">LD5P10</strain>
    </source>
</reference>